<evidence type="ECO:0000313" key="1">
    <source>
        <dbReference type="EMBL" id="MBC5835800.1"/>
    </source>
</evidence>
<name>A0ABR7J183_9FLAO</name>
<comment type="caution">
    <text evidence="1">The sequence shown here is derived from an EMBL/GenBank/DDBJ whole genome shotgun (WGS) entry which is preliminary data.</text>
</comment>
<dbReference type="Proteomes" id="UP000605990">
    <property type="component" value="Unassembled WGS sequence"/>
</dbReference>
<sequence length="101" mass="12208">MIITDIEIKIKTDHSLEPEEQEYHEVYIAHFRHEFTKWLEKSGIRSNTPVRFNIYYLATQRLFYINDISSQKSLIFSFLKDDIRFYTKYFTNTIISSADNE</sequence>
<dbReference type="RefSeq" id="WP_166125547.1">
    <property type="nucleotide sequence ID" value="NZ_JAANOQ010000002.1"/>
</dbReference>
<gene>
    <name evidence="1" type="ORF">H8R27_12965</name>
</gene>
<dbReference type="EMBL" id="JACRUN010000008">
    <property type="protein sequence ID" value="MBC5835800.1"/>
    <property type="molecule type" value="Genomic_DNA"/>
</dbReference>
<organism evidence="1 2">
    <name type="scientific">Flavobacterium bernardetii</name>
    <dbReference type="NCBI Taxonomy" id="2813823"/>
    <lineage>
        <taxon>Bacteria</taxon>
        <taxon>Pseudomonadati</taxon>
        <taxon>Bacteroidota</taxon>
        <taxon>Flavobacteriia</taxon>
        <taxon>Flavobacteriales</taxon>
        <taxon>Flavobacteriaceae</taxon>
        <taxon>Flavobacterium</taxon>
    </lineage>
</organism>
<keyword evidence="2" id="KW-1185">Reference proteome</keyword>
<evidence type="ECO:0000313" key="2">
    <source>
        <dbReference type="Proteomes" id="UP000605990"/>
    </source>
</evidence>
<proteinExistence type="predicted"/>
<protein>
    <submittedName>
        <fullName evidence="1">Uncharacterized protein</fullName>
    </submittedName>
</protein>
<accession>A0ABR7J183</accession>
<reference evidence="1 2" key="1">
    <citation type="submission" date="2020-08" db="EMBL/GenBank/DDBJ databases">
        <title>Description of novel Flavobacterium F-408 isolate.</title>
        <authorList>
            <person name="Saticioglu I.B."/>
            <person name="Duman M."/>
            <person name="Altun S."/>
        </authorList>
    </citation>
    <scope>NUCLEOTIDE SEQUENCE [LARGE SCALE GENOMIC DNA]</scope>
    <source>
        <strain evidence="1 2">F-408</strain>
    </source>
</reference>